<dbReference type="Pfam" id="PF07660">
    <property type="entry name" value="STN"/>
    <property type="match status" value="1"/>
</dbReference>
<dbReference type="InterPro" id="IPR037066">
    <property type="entry name" value="Plug_dom_sf"/>
</dbReference>
<dbReference type="HOGENOM" id="CLU_012991_0_0_7"/>
<sequence length="908" mass="100700">MGIKYSKIALCLALYSSVYAQSFSVNSQSLEEAIQSIATQAKMPYMADGKLLKGKKAPTFSNVETLKEALRKVLEGSGLEAVIENETIMIQPKAQVVSTQTNDSDAVLLKPISISSTPQSTVATTVIDSTYIQSAPTANHTITDLFRGKSYVQFDQSSLSSATGGEITPPKVSIFGSKHYENNFMLNGVSNNNDLNPGGSELGTSDLTGQPSGEAQSLFIDTSLVESVTMHTENVSSEYGDFLGGVVNAKLKDAAKDGWHGSLSARYTEDSWARFHLTEDEREEAETTTTAKLQPEFKKKDYSLSLHGPISEHWGLMVSYAKKESEIPLVTKYVVPDGNGGWTRDKLNQYRESENFLIKLNTQDYDNFKASLTAIYAPYTQSKFNPNFKDSNYDIKGGGYTLIYEMENDLSFGKWKNTLSYQMNEVSRDSSSNINYGWRNTLAGANLDWKNSTTSTTSSEGGFDDYEQKKQIYAWKSVLDVEPFKTSELEHAIKVGYEAKYSLVSAEREGYTAYAVVNAKADTSVVGSKEDGILTGSQYFTRKVIGMAQEREVDYASYAAFLEDSIKIERFTIRPGIRVSTESITHNIDPAWRLFVNADVFHDNVLNIYGGSNRYYGGQILSYATHMPLQPYVFTRTSATAAWVAGTTSNAVSYGLGDLKTPYSDEYNVGTSLNVYDTLFSVDYVNRSYKDQIRSKTISTGPTYREYTNEGESSYWGVTFAISKEYDLGSLGKHASKFSATRSFSKSNSFDPLSAFTDNEEKSYSNTHITYNGRLTPVEDAPATDFNRPWVIAYTHVAEPYDWLNLTGVLRYQTASKGMLTDGSGLVDPKGVLTNAYVDVDYKPTFNVDLSTAITTKINGQKFIFGVDILNLFNRKNDATTGYGSSSSVSTVTYTMGRQFYANVRYEF</sequence>
<keyword evidence="6" id="KW-0798">TonB box</keyword>
<comment type="similarity">
    <text evidence="9">Belongs to the TonB-dependent receptor family.</text>
</comment>
<proteinExistence type="inferred from homology"/>
<evidence type="ECO:0000256" key="9">
    <source>
        <dbReference type="PROSITE-ProRule" id="PRU01360"/>
    </source>
</evidence>
<dbReference type="InterPro" id="IPR036942">
    <property type="entry name" value="Beta-barrel_TonB_sf"/>
</dbReference>
<evidence type="ECO:0000256" key="5">
    <source>
        <dbReference type="ARBA" id="ARBA00022729"/>
    </source>
</evidence>
<evidence type="ECO:0000256" key="2">
    <source>
        <dbReference type="ARBA" id="ARBA00022448"/>
    </source>
</evidence>
<evidence type="ECO:0000256" key="7">
    <source>
        <dbReference type="ARBA" id="ARBA00023136"/>
    </source>
</evidence>
<reference evidence="14" key="1">
    <citation type="submission" date="2009-11" db="EMBL/GenBank/DDBJ databases">
        <title>The complete genome of Sulfurospirillum deleyianum DSM 6946.</title>
        <authorList>
            <consortium name="US DOE Joint Genome Institute (JGI-PGF)"/>
            <person name="Lucas S."/>
            <person name="Copeland A."/>
            <person name="Lapidus A."/>
            <person name="Glavina del Rio T."/>
            <person name="Dalin E."/>
            <person name="Tice H."/>
            <person name="Bruce D."/>
            <person name="Goodwin L."/>
            <person name="Pitluck S."/>
            <person name="Kyrpides N."/>
            <person name="Mavromatis K."/>
            <person name="Ivanova N."/>
            <person name="Ovchinnikova G."/>
            <person name="Munk A.C."/>
            <person name="Lu M."/>
            <person name="Brettin T."/>
            <person name="Detter J.C."/>
            <person name="Han C."/>
            <person name="Tapia R."/>
            <person name="Larimer F."/>
            <person name="Land M."/>
            <person name="Hauser L."/>
            <person name="Markowitz V."/>
            <person name="Cheng J.F."/>
            <person name="Hugenholtz P."/>
            <person name="Woyke T."/>
            <person name="Wu D."/>
            <person name="Aumann P."/>
            <person name="Schneider S."/>
            <person name="Lang E."/>
            <person name="Spring S."/>
            <person name="Klenk H.P."/>
            <person name="Eisen J.A."/>
        </authorList>
    </citation>
    <scope>NUCLEOTIDE SEQUENCE [LARGE SCALE GENOMIC DNA]</scope>
    <source>
        <strain evidence="14">ATCC 51133 / DSM 6946 / 5175</strain>
    </source>
</reference>
<feature type="signal peptide" evidence="11">
    <location>
        <begin position="1"/>
        <end position="20"/>
    </location>
</feature>
<dbReference type="OrthoDB" id="9766643at2"/>
<dbReference type="InterPro" id="IPR011662">
    <property type="entry name" value="Secretin/TonB_short_N"/>
</dbReference>
<dbReference type="InterPro" id="IPR012910">
    <property type="entry name" value="Plug_dom"/>
</dbReference>
<comment type="subcellular location">
    <subcellularLocation>
        <location evidence="1 9">Cell outer membrane</location>
        <topology evidence="1 9">Multi-pass membrane protein</topology>
    </subcellularLocation>
</comment>
<dbReference type="Pfam" id="PF07715">
    <property type="entry name" value="Plug"/>
    <property type="match status" value="1"/>
</dbReference>
<organism evidence="13 14">
    <name type="scientific">Sulfurospirillum deleyianum (strain ATCC 51133 / DSM 6946 / 5175)</name>
    <dbReference type="NCBI Taxonomy" id="525898"/>
    <lineage>
        <taxon>Bacteria</taxon>
        <taxon>Pseudomonadati</taxon>
        <taxon>Campylobacterota</taxon>
        <taxon>Epsilonproteobacteria</taxon>
        <taxon>Campylobacterales</taxon>
        <taxon>Sulfurospirillaceae</taxon>
        <taxon>Sulfurospirillum</taxon>
    </lineage>
</organism>
<evidence type="ECO:0000259" key="12">
    <source>
        <dbReference type="SMART" id="SM00965"/>
    </source>
</evidence>
<feature type="domain" description="Secretin/TonB short N-terminal" evidence="12">
    <location>
        <begin position="43"/>
        <end position="93"/>
    </location>
</feature>
<dbReference type="STRING" id="525898.Sdel_1224"/>
<evidence type="ECO:0000256" key="10">
    <source>
        <dbReference type="SAM" id="MobiDB-lite"/>
    </source>
</evidence>
<keyword evidence="5 11" id="KW-0732">Signal</keyword>
<reference evidence="13 14" key="2">
    <citation type="journal article" date="2010" name="Stand. Genomic Sci.">
        <title>Complete genome sequence of Sulfurospirillum deleyianum type strain (5175).</title>
        <authorList>
            <person name="Sikorski J."/>
            <person name="Lapidus A."/>
            <person name="Copeland A."/>
            <person name="Glavina Del Rio T."/>
            <person name="Nolan M."/>
            <person name="Lucas S."/>
            <person name="Chen F."/>
            <person name="Tice H."/>
            <person name="Cheng J.F."/>
            <person name="Saunders E."/>
            <person name="Bruce D."/>
            <person name="Goodwin L."/>
            <person name="Pitluck S."/>
            <person name="Ovchinnikova G."/>
            <person name="Pati A."/>
            <person name="Ivanova N."/>
            <person name="Mavromatis K."/>
            <person name="Chen A."/>
            <person name="Palaniappan K."/>
            <person name="Chain P."/>
            <person name="Land M."/>
            <person name="Hauser L."/>
            <person name="Chang Y.J."/>
            <person name="Jeffries C.D."/>
            <person name="Brettin T."/>
            <person name="Detter J.C."/>
            <person name="Han C."/>
            <person name="Rohde M."/>
            <person name="Lang E."/>
            <person name="Spring S."/>
            <person name="Goker M."/>
            <person name="Bristow J."/>
            <person name="Eisen J.A."/>
            <person name="Markowitz V."/>
            <person name="Hugenholtz P."/>
            <person name="Kyrpides N.C."/>
            <person name="Klenk H.P."/>
        </authorList>
    </citation>
    <scope>NUCLEOTIDE SEQUENCE [LARGE SCALE GENOMIC DNA]</scope>
    <source>
        <strain evidence="14">ATCC 51133 / DSM 6946 / 5175</strain>
    </source>
</reference>
<evidence type="ECO:0000256" key="11">
    <source>
        <dbReference type="SAM" id="SignalP"/>
    </source>
</evidence>
<dbReference type="Proteomes" id="UP000002222">
    <property type="component" value="Chromosome"/>
</dbReference>
<dbReference type="SUPFAM" id="SSF56935">
    <property type="entry name" value="Porins"/>
    <property type="match status" value="1"/>
</dbReference>
<keyword evidence="3 9" id="KW-1134">Transmembrane beta strand</keyword>
<evidence type="ECO:0000256" key="1">
    <source>
        <dbReference type="ARBA" id="ARBA00004571"/>
    </source>
</evidence>
<evidence type="ECO:0000256" key="4">
    <source>
        <dbReference type="ARBA" id="ARBA00022692"/>
    </source>
</evidence>
<feature type="region of interest" description="Disordered" evidence="10">
    <location>
        <begin position="191"/>
        <end position="213"/>
    </location>
</feature>
<keyword evidence="14" id="KW-1185">Reference proteome</keyword>
<keyword evidence="13" id="KW-0675">Receptor</keyword>
<accession>D1B2C7</accession>
<dbReference type="InterPro" id="IPR039426">
    <property type="entry name" value="TonB-dep_rcpt-like"/>
</dbReference>
<dbReference type="InterPro" id="IPR010917">
    <property type="entry name" value="TonB_rcpt_CS"/>
</dbReference>
<evidence type="ECO:0000313" key="14">
    <source>
        <dbReference type="Proteomes" id="UP000002222"/>
    </source>
</evidence>
<name>D1B2C7_SULD5</name>
<dbReference type="SMART" id="SM00965">
    <property type="entry name" value="STN"/>
    <property type="match status" value="1"/>
</dbReference>
<evidence type="ECO:0000256" key="8">
    <source>
        <dbReference type="ARBA" id="ARBA00023237"/>
    </source>
</evidence>
<protein>
    <submittedName>
        <fullName evidence="13">TonB-dependent receptor</fullName>
    </submittedName>
</protein>
<evidence type="ECO:0000256" key="6">
    <source>
        <dbReference type="ARBA" id="ARBA00023077"/>
    </source>
</evidence>
<dbReference type="EMBL" id="CP001816">
    <property type="protein sequence ID" value="ACZ12247.1"/>
    <property type="molecule type" value="Genomic_DNA"/>
</dbReference>
<keyword evidence="2 9" id="KW-0813">Transport</keyword>
<dbReference type="GO" id="GO:0009279">
    <property type="term" value="C:cell outer membrane"/>
    <property type="evidence" value="ECO:0007669"/>
    <property type="project" value="UniProtKB-SubCell"/>
</dbReference>
<dbReference type="KEGG" id="sdl:Sdel_1224"/>
<keyword evidence="8 9" id="KW-0998">Cell outer membrane</keyword>
<dbReference type="eggNOG" id="COG4772">
    <property type="taxonomic scope" value="Bacteria"/>
</dbReference>
<evidence type="ECO:0000313" key="13">
    <source>
        <dbReference type="EMBL" id="ACZ12247.1"/>
    </source>
</evidence>
<keyword evidence="7 9" id="KW-0472">Membrane</keyword>
<gene>
    <name evidence="13" type="ordered locus">Sdel_1224</name>
</gene>
<dbReference type="PROSITE" id="PS52016">
    <property type="entry name" value="TONB_DEPENDENT_REC_3"/>
    <property type="match status" value="1"/>
</dbReference>
<dbReference type="PROSITE" id="PS01156">
    <property type="entry name" value="TONB_DEPENDENT_REC_2"/>
    <property type="match status" value="1"/>
</dbReference>
<evidence type="ECO:0000256" key="3">
    <source>
        <dbReference type="ARBA" id="ARBA00022452"/>
    </source>
</evidence>
<dbReference type="Gene3D" id="3.55.50.30">
    <property type="match status" value="1"/>
</dbReference>
<dbReference type="Gene3D" id="2.170.130.10">
    <property type="entry name" value="TonB-dependent receptor, plug domain"/>
    <property type="match status" value="1"/>
</dbReference>
<feature type="chain" id="PRO_5003020342" evidence="11">
    <location>
        <begin position="21"/>
        <end position="908"/>
    </location>
</feature>
<dbReference type="eggNOG" id="COG4773">
    <property type="taxonomic scope" value="Bacteria"/>
</dbReference>
<dbReference type="Gene3D" id="2.40.170.20">
    <property type="entry name" value="TonB-dependent receptor, beta-barrel domain"/>
    <property type="match status" value="1"/>
</dbReference>
<feature type="compositionally biased region" description="Polar residues" evidence="10">
    <location>
        <begin position="202"/>
        <end position="213"/>
    </location>
</feature>
<keyword evidence="4 9" id="KW-0812">Transmembrane</keyword>
<dbReference type="RefSeq" id="WP_012857004.1">
    <property type="nucleotide sequence ID" value="NC_013512.1"/>
</dbReference>
<dbReference type="AlphaFoldDB" id="D1B2C7"/>